<evidence type="ECO:0000313" key="3">
    <source>
        <dbReference type="Proteomes" id="UP000619788"/>
    </source>
</evidence>
<evidence type="ECO:0000259" key="1">
    <source>
        <dbReference type="Pfam" id="PF06259"/>
    </source>
</evidence>
<reference evidence="2 3" key="1">
    <citation type="submission" date="2021-01" db="EMBL/GenBank/DDBJ databases">
        <title>Whole genome shotgun sequence of Planobispora siamensis NBRC 107568.</title>
        <authorList>
            <person name="Komaki H."/>
            <person name="Tamura T."/>
        </authorList>
    </citation>
    <scope>NUCLEOTIDE SEQUENCE [LARGE SCALE GENOMIC DNA]</scope>
    <source>
        <strain evidence="2 3">NBRC 107568</strain>
    </source>
</reference>
<dbReference type="Gene3D" id="3.40.50.1820">
    <property type="entry name" value="alpha/beta hydrolase"/>
    <property type="match status" value="1"/>
</dbReference>
<organism evidence="2 3">
    <name type="scientific">Planobispora siamensis</name>
    <dbReference type="NCBI Taxonomy" id="936338"/>
    <lineage>
        <taxon>Bacteria</taxon>
        <taxon>Bacillati</taxon>
        <taxon>Actinomycetota</taxon>
        <taxon>Actinomycetes</taxon>
        <taxon>Streptosporangiales</taxon>
        <taxon>Streptosporangiaceae</taxon>
        <taxon>Planobispora</taxon>
    </lineage>
</organism>
<dbReference type="RefSeq" id="WP_204069116.1">
    <property type="nucleotide sequence ID" value="NZ_BOOJ01000077.1"/>
</dbReference>
<dbReference type="EMBL" id="BOOJ01000077">
    <property type="protein sequence ID" value="GIH97098.1"/>
    <property type="molecule type" value="Genomic_DNA"/>
</dbReference>
<protein>
    <recommendedName>
        <fullName evidence="1">DUF1023 domain-containing protein</fullName>
    </recommendedName>
</protein>
<evidence type="ECO:0000313" key="2">
    <source>
        <dbReference type="EMBL" id="GIH97098.1"/>
    </source>
</evidence>
<sequence>MSETDAGREAAGEAFRRVAALAGEHRADLDAVVRSMNAHAWVGGGAPRFGSEAARHRTAVQCALEAALASFARLIVRRGGTAPAVPEVRTSLAMATSGHGTYRAVDPRAMTMLVSCLSAASERLAAAGERLHAELTGAGLDGEPARPLARAGEWAGQGSGDLRRRLALVLAAEREAWLPASVTGFEVFGGSAGDPLGVSGLLDRVAAGDGAALAALLALQDQGIDGDLAGRVNAWWRGLPVPVRDRLVHIAVPGQAGGTAPYGRTLNAGIPGTEIPGTETPGTEIPGAGIGALDGVPAVDRDRANRLLLAAEKARLTAELDRLPLEVSRLGEPSLVLAREAPLKALAKIGMVERALSPGDTGRPHAYLLGMDLTGLGRIIVSWGDPDTARTTVTYVPGLGSRLSGFIGDIERARALWRQAQDPTGSKDTAENGPIASIAWLDYTAPQIDGSFFLPDRSVATDLPAVRGARALAAFHDGLRAAHSPAVPARCLVLGHSYGSLVTGKAARMRPGRLADELVLIGSPGVGVAHAAQLGLPADRVWVGEAGNDIVADLGRFSHDPGHRSFGARRFHVERSVLNEAHSSYWDPGSVSLRNLAAIVNGRPGDLVRPRPNERAYLLMPEMAPNLPEHPDPTGR</sequence>
<name>A0A8J3WPD8_9ACTN</name>
<accession>A0A8J3WPD8</accession>
<gene>
    <name evidence="2" type="ORF">Psi01_77280</name>
</gene>
<feature type="domain" description="DUF1023" evidence="1">
    <location>
        <begin position="376"/>
        <end position="557"/>
    </location>
</feature>
<keyword evidence="3" id="KW-1185">Reference proteome</keyword>
<comment type="caution">
    <text evidence="2">The sequence shown here is derived from an EMBL/GenBank/DDBJ whole genome shotgun (WGS) entry which is preliminary data.</text>
</comment>
<dbReference type="Proteomes" id="UP000619788">
    <property type="component" value="Unassembled WGS sequence"/>
</dbReference>
<dbReference type="InterPro" id="IPR029058">
    <property type="entry name" value="AB_hydrolase_fold"/>
</dbReference>
<dbReference type="Pfam" id="PF06259">
    <property type="entry name" value="Abhydrolase_8"/>
    <property type="match status" value="1"/>
</dbReference>
<proteinExistence type="predicted"/>
<dbReference type="InterPro" id="IPR010427">
    <property type="entry name" value="DUF1023"/>
</dbReference>
<dbReference type="SUPFAM" id="SSF53474">
    <property type="entry name" value="alpha/beta-Hydrolases"/>
    <property type="match status" value="1"/>
</dbReference>
<dbReference type="AlphaFoldDB" id="A0A8J3WPD8"/>